<dbReference type="Proteomes" id="UP000005551">
    <property type="component" value="Unassembled WGS sequence"/>
</dbReference>
<accession>I5BTY2</accession>
<proteinExistence type="predicted"/>
<sequence length="109" mass="11681">MDSIDIFLYTADLLIIVGALLAVVMPLIKSLDNPQSLVKTLVGVVALLVVFFISYSISDGEVLPKYQAEPFNVTEGIAKFVGGTLYTVYALFIVAIAGIVVTEITKAVK</sequence>
<dbReference type="RefSeq" id="WP_009057313.1">
    <property type="nucleotide sequence ID" value="NZ_AJYA01000068.1"/>
</dbReference>
<dbReference type="OrthoDB" id="982648at2"/>
<gene>
    <name evidence="2" type="ORF">A3SI_18664</name>
</gene>
<dbReference type="EMBL" id="AJYA01000068">
    <property type="protein sequence ID" value="EIM73034.1"/>
    <property type="molecule type" value="Genomic_DNA"/>
</dbReference>
<name>I5BTY2_9BACT</name>
<keyword evidence="1" id="KW-0812">Transmembrane</keyword>
<feature type="transmembrane region" description="Helical" evidence="1">
    <location>
        <begin position="77"/>
        <end position="101"/>
    </location>
</feature>
<feature type="transmembrane region" description="Helical" evidence="1">
    <location>
        <begin position="6"/>
        <end position="28"/>
    </location>
</feature>
<dbReference type="AlphaFoldDB" id="I5BTY2"/>
<protein>
    <submittedName>
        <fullName evidence="2">Uncharacterized protein</fullName>
    </submittedName>
</protein>
<evidence type="ECO:0000313" key="3">
    <source>
        <dbReference type="Proteomes" id="UP000005551"/>
    </source>
</evidence>
<organism evidence="2 3">
    <name type="scientific">Nitritalea halalkaliphila LW7</name>
    <dbReference type="NCBI Taxonomy" id="1189621"/>
    <lineage>
        <taxon>Bacteria</taxon>
        <taxon>Pseudomonadati</taxon>
        <taxon>Bacteroidota</taxon>
        <taxon>Cytophagia</taxon>
        <taxon>Cytophagales</taxon>
        <taxon>Cyclobacteriaceae</taxon>
        <taxon>Nitritalea</taxon>
    </lineage>
</organism>
<evidence type="ECO:0000256" key="1">
    <source>
        <dbReference type="SAM" id="Phobius"/>
    </source>
</evidence>
<evidence type="ECO:0000313" key="2">
    <source>
        <dbReference type="EMBL" id="EIM73034.1"/>
    </source>
</evidence>
<reference evidence="2 3" key="1">
    <citation type="submission" date="2012-05" db="EMBL/GenBank/DDBJ databases">
        <title>Genome sequence of Nitritalea halalkaliphila LW7.</title>
        <authorList>
            <person name="Jangir P.K."/>
            <person name="Singh A."/>
            <person name="Shivaji S."/>
            <person name="Sharma R."/>
        </authorList>
    </citation>
    <scope>NUCLEOTIDE SEQUENCE [LARGE SCALE GENOMIC DNA]</scope>
    <source>
        <strain evidence="2 3">LW7</strain>
    </source>
</reference>
<comment type="caution">
    <text evidence="2">The sequence shown here is derived from an EMBL/GenBank/DDBJ whole genome shotgun (WGS) entry which is preliminary data.</text>
</comment>
<feature type="transmembrane region" description="Helical" evidence="1">
    <location>
        <begin position="40"/>
        <end position="57"/>
    </location>
</feature>
<dbReference type="STRING" id="1189621.A3SI_18664"/>
<keyword evidence="1" id="KW-0472">Membrane</keyword>
<keyword evidence="1" id="KW-1133">Transmembrane helix</keyword>
<keyword evidence="3" id="KW-1185">Reference proteome</keyword>